<name>A0A0R3U029_RODNA</name>
<feature type="compositionally biased region" description="Basic and acidic residues" evidence="1">
    <location>
        <begin position="220"/>
        <end position="233"/>
    </location>
</feature>
<evidence type="ECO:0000313" key="4">
    <source>
        <dbReference type="Proteomes" id="UP000278807"/>
    </source>
</evidence>
<sequence>MIETVVIDECDIKVSPPDTPSDSSGPIIRENAKYFIYSFYSKFNYDPLHVVEYYAPDAMSIYDNQQSNGRDEIRRLLTNIKGQNPEVEIRELNAIRSVQNTTLIHLIGEFKCGDKRTFRRFTQSLILTGDQADNFRIVSDITSFAFQIRGIAKKRSRNTLGGFKVMDTSSVSHESDQAKRQRNLPKSAKNRRRRYFKPRNFNKTNGKFERMTECPVSTKPEAENKQPKMEPKSSDQPPKSEGTSSNSATNTATASSSVVSIKKEDNGSAFNAGGNSRRTFRPRRGWQRETMKKSKVTLPLVYSSPSA</sequence>
<dbReference type="Gene3D" id="3.10.450.50">
    <property type="match status" value="1"/>
</dbReference>
<dbReference type="STRING" id="102285.A0A0R3U029"/>
<dbReference type="InterPro" id="IPR018222">
    <property type="entry name" value="Nuclear_transport_factor_2_euk"/>
</dbReference>
<dbReference type="GO" id="GO:0006913">
    <property type="term" value="P:nucleocytoplasmic transport"/>
    <property type="evidence" value="ECO:0007669"/>
    <property type="project" value="InterPro"/>
</dbReference>
<dbReference type="AlphaFoldDB" id="A0A0R3U029"/>
<dbReference type="WBParaSite" id="HNAJ_0001347801-mRNA-1">
    <property type="protein sequence ID" value="HNAJ_0001347801-mRNA-1"/>
    <property type="gene ID" value="HNAJ_0001347801"/>
</dbReference>
<dbReference type="Proteomes" id="UP000278807">
    <property type="component" value="Unassembled WGS sequence"/>
</dbReference>
<dbReference type="InterPro" id="IPR002075">
    <property type="entry name" value="NTF2_dom"/>
</dbReference>
<dbReference type="PANTHER" id="PTHR12612">
    <property type="entry name" value="NUCLEAR TRANSPORT FACTOR 2"/>
    <property type="match status" value="1"/>
</dbReference>
<gene>
    <name evidence="3" type="ORF">HNAJ_LOCUS13452</name>
</gene>
<evidence type="ECO:0000256" key="1">
    <source>
        <dbReference type="SAM" id="MobiDB-lite"/>
    </source>
</evidence>
<reference evidence="3 4" key="2">
    <citation type="submission" date="2018-11" db="EMBL/GenBank/DDBJ databases">
        <authorList>
            <consortium name="Pathogen Informatics"/>
        </authorList>
    </citation>
    <scope>NUCLEOTIDE SEQUENCE [LARGE SCALE GENOMIC DNA]</scope>
</reference>
<dbReference type="EMBL" id="UZAE01015456">
    <property type="protein sequence ID" value="VDO15977.1"/>
    <property type="molecule type" value="Genomic_DNA"/>
</dbReference>
<feature type="region of interest" description="Disordered" evidence="1">
    <location>
        <begin position="168"/>
        <end position="307"/>
    </location>
</feature>
<proteinExistence type="predicted"/>
<accession>A0A0R3U029</accession>
<feature type="compositionally biased region" description="Low complexity" evidence="1">
    <location>
        <begin position="243"/>
        <end position="260"/>
    </location>
</feature>
<evidence type="ECO:0000313" key="5">
    <source>
        <dbReference type="WBParaSite" id="HNAJ_0001347801-mRNA-1"/>
    </source>
</evidence>
<feature type="domain" description="NTF2" evidence="2">
    <location>
        <begin position="31"/>
        <end position="144"/>
    </location>
</feature>
<dbReference type="SUPFAM" id="SSF54427">
    <property type="entry name" value="NTF2-like"/>
    <property type="match status" value="1"/>
</dbReference>
<protein>
    <submittedName>
        <fullName evidence="5">NTF2 domain-containing protein</fullName>
    </submittedName>
</protein>
<dbReference type="Pfam" id="PF02136">
    <property type="entry name" value="NTF2"/>
    <property type="match status" value="1"/>
</dbReference>
<reference evidence="5" key="1">
    <citation type="submission" date="2017-02" db="UniProtKB">
        <authorList>
            <consortium name="WormBaseParasite"/>
        </authorList>
    </citation>
    <scope>IDENTIFICATION</scope>
</reference>
<keyword evidence="4" id="KW-1185">Reference proteome</keyword>
<organism evidence="5">
    <name type="scientific">Rodentolepis nana</name>
    <name type="common">Dwarf tapeworm</name>
    <name type="synonym">Hymenolepis nana</name>
    <dbReference type="NCBI Taxonomy" id="102285"/>
    <lineage>
        <taxon>Eukaryota</taxon>
        <taxon>Metazoa</taxon>
        <taxon>Spiralia</taxon>
        <taxon>Lophotrochozoa</taxon>
        <taxon>Platyhelminthes</taxon>
        <taxon>Cestoda</taxon>
        <taxon>Eucestoda</taxon>
        <taxon>Cyclophyllidea</taxon>
        <taxon>Hymenolepididae</taxon>
        <taxon>Rodentolepis</taxon>
    </lineage>
</organism>
<dbReference type="InterPro" id="IPR032710">
    <property type="entry name" value="NTF2-like_dom_sf"/>
</dbReference>
<evidence type="ECO:0000259" key="2">
    <source>
        <dbReference type="PROSITE" id="PS50177"/>
    </source>
</evidence>
<dbReference type="InterPro" id="IPR045875">
    <property type="entry name" value="NTF2"/>
</dbReference>
<dbReference type="PROSITE" id="PS50177">
    <property type="entry name" value="NTF2_DOMAIN"/>
    <property type="match status" value="1"/>
</dbReference>
<feature type="compositionally biased region" description="Basic residues" evidence="1">
    <location>
        <begin position="180"/>
        <end position="197"/>
    </location>
</feature>
<dbReference type="OrthoDB" id="10381495at2759"/>
<evidence type="ECO:0000313" key="3">
    <source>
        <dbReference type="EMBL" id="VDO15977.1"/>
    </source>
</evidence>